<evidence type="ECO:0000256" key="1">
    <source>
        <dbReference type="SAM" id="MobiDB-lite"/>
    </source>
</evidence>
<feature type="region of interest" description="Disordered" evidence="1">
    <location>
        <begin position="169"/>
        <end position="221"/>
    </location>
</feature>
<reference evidence="3" key="1">
    <citation type="submission" date="2016-11" db="EMBL/GenBank/DDBJ databases">
        <authorList>
            <person name="Varghese N."/>
            <person name="Submissions S."/>
        </authorList>
    </citation>
    <scope>NUCLEOTIDE SEQUENCE [LARGE SCALE GENOMIC DNA]</scope>
    <source>
        <strain evidence="3">DSM 26884</strain>
    </source>
</reference>
<protein>
    <recommendedName>
        <fullName evidence="4">DUF4373 domain-containing protein</fullName>
    </recommendedName>
</protein>
<feature type="compositionally biased region" description="Basic and acidic residues" evidence="1">
    <location>
        <begin position="200"/>
        <end position="214"/>
    </location>
</feature>
<dbReference type="Proteomes" id="UP000184192">
    <property type="component" value="Unassembled WGS sequence"/>
</dbReference>
<dbReference type="eggNOG" id="ENOG502ZHJZ">
    <property type="taxonomic scope" value="Bacteria"/>
</dbReference>
<proteinExistence type="predicted"/>
<organism evidence="2 3">
    <name type="scientific">Bacteroides stercorirosoris</name>
    <dbReference type="NCBI Taxonomy" id="871324"/>
    <lineage>
        <taxon>Bacteria</taxon>
        <taxon>Pseudomonadati</taxon>
        <taxon>Bacteroidota</taxon>
        <taxon>Bacteroidia</taxon>
        <taxon>Bacteroidales</taxon>
        <taxon>Bacteroidaceae</taxon>
        <taxon>Bacteroides</taxon>
    </lineage>
</organism>
<feature type="compositionally biased region" description="Polar residues" evidence="1">
    <location>
        <begin position="182"/>
        <end position="196"/>
    </location>
</feature>
<evidence type="ECO:0008006" key="4">
    <source>
        <dbReference type="Google" id="ProtNLM"/>
    </source>
</evidence>
<evidence type="ECO:0000313" key="2">
    <source>
        <dbReference type="EMBL" id="SHI58442.1"/>
    </source>
</evidence>
<name>A0A1M6CBQ3_9BACE</name>
<sequence length="383" mass="43683">MCGWRWGNLHEPHGTSHNLTKPHLTSHNLTKPHLTSHNLTEPLVTSSHSTRYSYLYGFKLTHKEKMKRNFYLQHPLMAMYDPRMEYLLEKEKLKGTGAYWFVIEKLAMLPDSCGDMKYLRPFCKDYKISFAYLKKIIFGYGLFDFEEDGSFMPAELNPIGQRVQVRKEIDGDEDEKREEIAQINTSKTFKNASESSVFEPKNDEKQQKTSEKNDGNNAENSVKVLSNSAVYEKANATNKENIKDIITTSSSKKEKEKTAVDDDDDFSNAELHCPFAGLYWLDATLHRPQCRILAGEMPHPIACNATPRTCSSVAFPPFRCGIADAEVWHWKSYLHASLSLPQRSTAVTAKYLFAVQKRTGAYVYSVPCTRWAMIFSGLEVSTG</sequence>
<accession>A0A1M6CBQ3</accession>
<keyword evidence="3" id="KW-1185">Reference proteome</keyword>
<dbReference type="AlphaFoldDB" id="A0A1M6CBQ3"/>
<gene>
    <name evidence="2" type="ORF">SAMN05444350_10466</name>
</gene>
<evidence type="ECO:0000313" key="3">
    <source>
        <dbReference type="Proteomes" id="UP000184192"/>
    </source>
</evidence>
<dbReference type="EMBL" id="FQZN01000004">
    <property type="protein sequence ID" value="SHI58442.1"/>
    <property type="molecule type" value="Genomic_DNA"/>
</dbReference>